<dbReference type="RefSeq" id="XP_009827720.1">
    <property type="nucleotide sequence ID" value="XM_009829418.1"/>
</dbReference>
<name>W4GVL5_APHAT</name>
<dbReference type="GeneID" id="20806788"/>
<dbReference type="EMBL" id="KI913121">
    <property type="protein sequence ID" value="ETV83049.1"/>
    <property type="molecule type" value="Genomic_DNA"/>
</dbReference>
<organism evidence="1">
    <name type="scientific">Aphanomyces astaci</name>
    <name type="common">Crayfish plague agent</name>
    <dbReference type="NCBI Taxonomy" id="112090"/>
    <lineage>
        <taxon>Eukaryota</taxon>
        <taxon>Sar</taxon>
        <taxon>Stramenopiles</taxon>
        <taxon>Oomycota</taxon>
        <taxon>Saprolegniomycetes</taxon>
        <taxon>Saprolegniales</taxon>
        <taxon>Verrucalvaceae</taxon>
        <taxon>Aphanomyces</taxon>
    </lineage>
</organism>
<dbReference type="AlphaFoldDB" id="W4GVL5"/>
<proteinExistence type="predicted"/>
<sequence>MTSDPSTHSPTTRPREAVRTMPAPTMHILGPFPDLIAKRLVQVDLREQWGSSVRPIRKHLAQANPMRRKTRRIVRTATVTSYSLWRSLHKVIAVGGHAACLLV</sequence>
<protein>
    <submittedName>
        <fullName evidence="1">Uncharacterized protein</fullName>
    </submittedName>
</protein>
<reference evidence="1" key="1">
    <citation type="submission" date="2013-12" db="EMBL/GenBank/DDBJ databases">
        <title>The Genome Sequence of Aphanomyces astaci APO3.</title>
        <authorList>
            <consortium name="The Broad Institute Genomics Platform"/>
            <person name="Russ C."/>
            <person name="Tyler B."/>
            <person name="van West P."/>
            <person name="Dieguez-Uribeondo J."/>
            <person name="Young S.K."/>
            <person name="Zeng Q."/>
            <person name="Gargeya S."/>
            <person name="Fitzgerald M."/>
            <person name="Abouelleil A."/>
            <person name="Alvarado L."/>
            <person name="Chapman S.B."/>
            <person name="Gainer-Dewar J."/>
            <person name="Goldberg J."/>
            <person name="Griggs A."/>
            <person name="Gujja S."/>
            <person name="Hansen M."/>
            <person name="Howarth C."/>
            <person name="Imamovic A."/>
            <person name="Ireland A."/>
            <person name="Larimer J."/>
            <person name="McCowan C."/>
            <person name="Murphy C."/>
            <person name="Pearson M."/>
            <person name="Poon T.W."/>
            <person name="Priest M."/>
            <person name="Roberts A."/>
            <person name="Saif S."/>
            <person name="Shea T."/>
            <person name="Sykes S."/>
            <person name="Wortman J."/>
            <person name="Nusbaum C."/>
            <person name="Birren B."/>
        </authorList>
    </citation>
    <scope>NUCLEOTIDE SEQUENCE [LARGE SCALE GENOMIC DNA]</scope>
    <source>
        <strain evidence="1">APO3</strain>
    </source>
</reference>
<dbReference type="VEuPathDB" id="FungiDB:H257_04792"/>
<gene>
    <name evidence="1" type="ORF">H257_04792</name>
</gene>
<evidence type="ECO:0000313" key="1">
    <source>
        <dbReference type="EMBL" id="ETV83049.1"/>
    </source>
</evidence>
<accession>W4GVL5</accession>